<evidence type="ECO:0000313" key="5">
    <source>
        <dbReference type="Proteomes" id="UP000251205"/>
    </source>
</evidence>
<feature type="domain" description="Gfo/Idh/MocA-like oxidoreductase N-terminal" evidence="2">
    <location>
        <begin position="17"/>
        <end position="133"/>
    </location>
</feature>
<comment type="caution">
    <text evidence="4">The sequence shown here is derived from an EMBL/GenBank/DDBJ whole genome shotgun (WGS) entry which is preliminary data.</text>
</comment>
<dbReference type="GO" id="GO:0016491">
    <property type="term" value="F:oxidoreductase activity"/>
    <property type="evidence" value="ECO:0007669"/>
    <property type="project" value="UniProtKB-KW"/>
</dbReference>
<dbReference type="InterPro" id="IPR050463">
    <property type="entry name" value="Gfo/Idh/MocA_oxidrdct_glycsds"/>
</dbReference>
<accession>A0A329Y650</accession>
<gene>
    <name evidence="4" type="ORF">DQ393_31335</name>
</gene>
<dbReference type="Proteomes" id="UP000251205">
    <property type="component" value="Unassembled WGS sequence"/>
</dbReference>
<reference evidence="4 5" key="1">
    <citation type="submission" date="2018-06" db="EMBL/GenBank/DDBJ databases">
        <title>Whole Genome Sequence of an efficient microsymbiont, Rhizobium tropici.</title>
        <authorList>
            <person name="Srinivasan R."/>
            <person name="Singh H.V."/>
            <person name="Srivastava R."/>
            <person name="Kumari B."/>
            <person name="Radhakrishna A."/>
        </authorList>
    </citation>
    <scope>NUCLEOTIDE SEQUENCE [LARGE SCALE GENOMIC DNA]</scope>
    <source>
        <strain evidence="4 5">IGFRI Rhizo-19</strain>
    </source>
</reference>
<dbReference type="SUPFAM" id="SSF51735">
    <property type="entry name" value="NAD(P)-binding Rossmann-fold domains"/>
    <property type="match status" value="1"/>
</dbReference>
<organism evidence="4 5">
    <name type="scientific">Rhizobium tropici</name>
    <dbReference type="NCBI Taxonomy" id="398"/>
    <lineage>
        <taxon>Bacteria</taxon>
        <taxon>Pseudomonadati</taxon>
        <taxon>Pseudomonadota</taxon>
        <taxon>Alphaproteobacteria</taxon>
        <taxon>Hyphomicrobiales</taxon>
        <taxon>Rhizobiaceae</taxon>
        <taxon>Rhizobium/Agrobacterium group</taxon>
        <taxon>Rhizobium</taxon>
    </lineage>
</organism>
<dbReference type="SUPFAM" id="SSF55347">
    <property type="entry name" value="Glyceraldehyde-3-phosphate dehydrogenase-like, C-terminal domain"/>
    <property type="match status" value="1"/>
</dbReference>
<feature type="domain" description="GFO/IDH/MocA-like oxidoreductase" evidence="3">
    <location>
        <begin position="142"/>
        <end position="269"/>
    </location>
</feature>
<dbReference type="AlphaFoldDB" id="A0A329Y650"/>
<evidence type="ECO:0000259" key="2">
    <source>
        <dbReference type="Pfam" id="PF01408"/>
    </source>
</evidence>
<dbReference type="RefSeq" id="WP_112345576.1">
    <property type="nucleotide sequence ID" value="NZ_QMKK01000061.1"/>
</dbReference>
<dbReference type="PANTHER" id="PTHR43818:SF11">
    <property type="entry name" value="BCDNA.GH03377"/>
    <property type="match status" value="1"/>
</dbReference>
<dbReference type="EMBL" id="QMKK01000061">
    <property type="protein sequence ID" value="RAX37312.1"/>
    <property type="molecule type" value="Genomic_DNA"/>
</dbReference>
<dbReference type="InterPro" id="IPR000683">
    <property type="entry name" value="Gfo/Idh/MocA-like_OxRdtase_N"/>
</dbReference>
<name>A0A329Y650_RHITR</name>
<dbReference type="Gene3D" id="3.40.50.720">
    <property type="entry name" value="NAD(P)-binding Rossmann-like Domain"/>
    <property type="match status" value="1"/>
</dbReference>
<dbReference type="Pfam" id="PF22725">
    <property type="entry name" value="GFO_IDH_MocA_C3"/>
    <property type="match status" value="1"/>
</dbReference>
<dbReference type="GO" id="GO:0000166">
    <property type="term" value="F:nucleotide binding"/>
    <property type="evidence" value="ECO:0007669"/>
    <property type="project" value="InterPro"/>
</dbReference>
<dbReference type="PANTHER" id="PTHR43818">
    <property type="entry name" value="BCDNA.GH03377"/>
    <property type="match status" value="1"/>
</dbReference>
<evidence type="ECO:0000256" key="1">
    <source>
        <dbReference type="ARBA" id="ARBA00023002"/>
    </source>
</evidence>
<proteinExistence type="predicted"/>
<dbReference type="OrthoDB" id="9792935at2"/>
<sequence length="340" mass="36523">MNNLGEYAHRNVAQGLRLGFLGVGRIGRHRMKAILDTGLVGSTLICDPSAEMAKAAADLAEQATIVPSFDDLLSERLDGIVIATPSALHAEQAMTALEQGIAVFCQKPLGRTRNEVEQAIAAARKADRLLQVDLSYRHTRAMRRVRDLVRGGELGKIFAVDMIFHNAYGPDKPWFYDRRMSGGGCVMDLGIHLADLALWTLDFPAVTSVQSCLMRRGVPIQPDSADVEDFALATVTLSDGAALRLACSWGLNAGVDAVISANFHGTAGGAAMRNVNGSFYDFVAEGYRGTRTDILIEPPDEWGGRAAAAWATRLAGDNSYDPLCERLVDSAAIIDAIYGG</sequence>
<dbReference type="InterPro" id="IPR036291">
    <property type="entry name" value="NAD(P)-bd_dom_sf"/>
</dbReference>
<protein>
    <submittedName>
        <fullName evidence="4">Gfo/Idh/MocA family oxidoreductase</fullName>
    </submittedName>
</protein>
<evidence type="ECO:0000259" key="3">
    <source>
        <dbReference type="Pfam" id="PF22725"/>
    </source>
</evidence>
<dbReference type="Pfam" id="PF01408">
    <property type="entry name" value="GFO_IDH_MocA"/>
    <property type="match status" value="1"/>
</dbReference>
<dbReference type="InterPro" id="IPR055170">
    <property type="entry name" value="GFO_IDH_MocA-like_dom"/>
</dbReference>
<keyword evidence="1" id="KW-0560">Oxidoreductase</keyword>
<dbReference type="Gene3D" id="3.30.360.10">
    <property type="entry name" value="Dihydrodipicolinate Reductase, domain 2"/>
    <property type="match status" value="1"/>
</dbReference>
<evidence type="ECO:0000313" key="4">
    <source>
        <dbReference type="EMBL" id="RAX37312.1"/>
    </source>
</evidence>